<evidence type="ECO:0000313" key="2">
    <source>
        <dbReference type="EMBL" id="RRT85933.1"/>
    </source>
</evidence>
<gene>
    <name evidence="2" type="ORF">B296_00000062</name>
</gene>
<feature type="region of interest" description="Disordered" evidence="1">
    <location>
        <begin position="58"/>
        <end position="79"/>
    </location>
</feature>
<organism evidence="2 3">
    <name type="scientific">Ensete ventricosum</name>
    <name type="common">Abyssinian banana</name>
    <name type="synonym">Musa ensete</name>
    <dbReference type="NCBI Taxonomy" id="4639"/>
    <lineage>
        <taxon>Eukaryota</taxon>
        <taxon>Viridiplantae</taxon>
        <taxon>Streptophyta</taxon>
        <taxon>Embryophyta</taxon>
        <taxon>Tracheophyta</taxon>
        <taxon>Spermatophyta</taxon>
        <taxon>Magnoliopsida</taxon>
        <taxon>Liliopsida</taxon>
        <taxon>Zingiberales</taxon>
        <taxon>Musaceae</taxon>
        <taxon>Ensete</taxon>
    </lineage>
</organism>
<comment type="caution">
    <text evidence="2">The sequence shown here is derived from an EMBL/GenBank/DDBJ whole genome shotgun (WGS) entry which is preliminary data.</text>
</comment>
<sequence length="79" mass="9107">MLRPGVTREWVGEARELDNLSAHIHLREPGKSEDKIEYENRSKNTEVLKQVVERSKEAMTSLEGLSYPSAKHRSKGEWT</sequence>
<feature type="compositionally biased region" description="Basic residues" evidence="1">
    <location>
        <begin position="70"/>
        <end position="79"/>
    </location>
</feature>
<accession>A0A427BBY2</accession>
<dbReference type="Proteomes" id="UP000287651">
    <property type="component" value="Unassembled WGS sequence"/>
</dbReference>
<dbReference type="EMBL" id="AMZH03000040">
    <property type="protein sequence ID" value="RRT85933.1"/>
    <property type="molecule type" value="Genomic_DNA"/>
</dbReference>
<evidence type="ECO:0000313" key="3">
    <source>
        <dbReference type="Proteomes" id="UP000287651"/>
    </source>
</evidence>
<reference evidence="2 3" key="1">
    <citation type="journal article" date="2014" name="Agronomy (Basel)">
        <title>A Draft Genome Sequence for Ensete ventricosum, the Drought-Tolerant Tree Against Hunger.</title>
        <authorList>
            <person name="Harrison J."/>
            <person name="Moore K.A."/>
            <person name="Paszkiewicz K."/>
            <person name="Jones T."/>
            <person name="Grant M."/>
            <person name="Ambacheew D."/>
            <person name="Muzemil S."/>
            <person name="Studholme D.J."/>
        </authorList>
    </citation>
    <scope>NUCLEOTIDE SEQUENCE [LARGE SCALE GENOMIC DNA]</scope>
</reference>
<protein>
    <submittedName>
        <fullName evidence="2">Uncharacterized protein</fullName>
    </submittedName>
</protein>
<evidence type="ECO:0000256" key="1">
    <source>
        <dbReference type="SAM" id="MobiDB-lite"/>
    </source>
</evidence>
<proteinExistence type="predicted"/>
<name>A0A427BBY2_ENSVE</name>
<dbReference type="AlphaFoldDB" id="A0A427BBY2"/>